<name>A0A1H9YW18_9FIRM</name>
<evidence type="ECO:0000256" key="2">
    <source>
        <dbReference type="ARBA" id="ARBA00022448"/>
    </source>
</evidence>
<dbReference type="EMBL" id="FOHN01000002">
    <property type="protein sequence ID" value="SES73312.1"/>
    <property type="molecule type" value="Genomic_DNA"/>
</dbReference>
<dbReference type="GO" id="GO:0016887">
    <property type="term" value="F:ATP hydrolysis activity"/>
    <property type="evidence" value="ECO:0007669"/>
    <property type="project" value="InterPro"/>
</dbReference>
<dbReference type="OrthoDB" id="9809205at2"/>
<dbReference type="Pfam" id="PF00005">
    <property type="entry name" value="ABC_tran"/>
    <property type="match status" value="1"/>
</dbReference>
<keyword evidence="7" id="KW-1185">Reference proteome</keyword>
<dbReference type="GO" id="GO:0005524">
    <property type="term" value="F:ATP binding"/>
    <property type="evidence" value="ECO:0007669"/>
    <property type="project" value="UniProtKB-KW"/>
</dbReference>
<evidence type="ECO:0000256" key="3">
    <source>
        <dbReference type="ARBA" id="ARBA00022741"/>
    </source>
</evidence>
<evidence type="ECO:0000259" key="5">
    <source>
        <dbReference type="PROSITE" id="PS50893"/>
    </source>
</evidence>
<dbReference type="PANTHER" id="PTHR43335:SF8">
    <property type="entry name" value="ABC TRANSPORTER, ATP-BINDING PROTEIN"/>
    <property type="match status" value="1"/>
</dbReference>
<dbReference type="Proteomes" id="UP000199800">
    <property type="component" value="Unassembled WGS sequence"/>
</dbReference>
<organism evidence="6 7">
    <name type="scientific">[Clostridium] polysaccharolyticum</name>
    <dbReference type="NCBI Taxonomy" id="29364"/>
    <lineage>
        <taxon>Bacteria</taxon>
        <taxon>Bacillati</taxon>
        <taxon>Bacillota</taxon>
        <taxon>Clostridia</taxon>
        <taxon>Lachnospirales</taxon>
        <taxon>Lachnospiraceae</taxon>
    </lineage>
</organism>
<evidence type="ECO:0000256" key="1">
    <source>
        <dbReference type="ARBA" id="ARBA00005417"/>
    </source>
</evidence>
<dbReference type="Gene3D" id="3.40.50.300">
    <property type="entry name" value="P-loop containing nucleotide triphosphate hydrolases"/>
    <property type="match status" value="1"/>
</dbReference>
<proteinExistence type="inferred from homology"/>
<dbReference type="InterPro" id="IPR003439">
    <property type="entry name" value="ABC_transporter-like_ATP-bd"/>
</dbReference>
<evidence type="ECO:0000256" key="4">
    <source>
        <dbReference type="ARBA" id="ARBA00022840"/>
    </source>
</evidence>
<dbReference type="SUPFAM" id="SSF52540">
    <property type="entry name" value="P-loop containing nucleoside triphosphate hydrolases"/>
    <property type="match status" value="1"/>
</dbReference>
<comment type="similarity">
    <text evidence="1">Belongs to the ABC transporter superfamily.</text>
</comment>
<dbReference type="PROSITE" id="PS00211">
    <property type="entry name" value="ABC_TRANSPORTER_1"/>
    <property type="match status" value="1"/>
</dbReference>
<dbReference type="STRING" id="29364.SAMN04487772_102217"/>
<dbReference type="InterPro" id="IPR017871">
    <property type="entry name" value="ABC_transporter-like_CS"/>
</dbReference>
<accession>A0A1H9YW18</accession>
<feature type="domain" description="ABC transporter" evidence="5">
    <location>
        <begin position="5"/>
        <end position="234"/>
    </location>
</feature>
<keyword evidence="2" id="KW-0813">Transport</keyword>
<dbReference type="AlphaFoldDB" id="A0A1H9YW18"/>
<reference evidence="6 7" key="1">
    <citation type="submission" date="2016-10" db="EMBL/GenBank/DDBJ databases">
        <authorList>
            <person name="de Groot N.N."/>
        </authorList>
    </citation>
    <scope>NUCLEOTIDE SEQUENCE [LARGE SCALE GENOMIC DNA]</scope>
    <source>
        <strain evidence="6 7">DSM 1801</strain>
    </source>
</reference>
<dbReference type="InterPro" id="IPR027417">
    <property type="entry name" value="P-loop_NTPase"/>
</dbReference>
<dbReference type="InterPro" id="IPR003593">
    <property type="entry name" value="AAA+_ATPase"/>
</dbReference>
<dbReference type="PANTHER" id="PTHR43335">
    <property type="entry name" value="ABC TRANSPORTER, ATP-BINDING PROTEIN"/>
    <property type="match status" value="1"/>
</dbReference>
<keyword evidence="4 6" id="KW-0067">ATP-binding</keyword>
<dbReference type="SMART" id="SM00382">
    <property type="entry name" value="AAA"/>
    <property type="match status" value="1"/>
</dbReference>
<dbReference type="RefSeq" id="WP_092475834.1">
    <property type="nucleotide sequence ID" value="NZ_FOHN01000002.1"/>
</dbReference>
<dbReference type="PROSITE" id="PS50893">
    <property type="entry name" value="ABC_TRANSPORTER_2"/>
    <property type="match status" value="1"/>
</dbReference>
<evidence type="ECO:0000313" key="7">
    <source>
        <dbReference type="Proteomes" id="UP000199800"/>
    </source>
</evidence>
<gene>
    <name evidence="6" type="ORF">SAMN04487772_102217</name>
</gene>
<sequence length="306" mass="33992">MEYVLASEYLTKRFRKHIAVNNVNLHVKRGDIYGFIGKNGAGKTTFLKMAAGLSHPTSGEIVLFGKRGNEITKNNLVSKIGTLIENPGLYGNLTAYQNLKMKCIGVGKNDPRYINELLELVGLEHTEKKKTKQFSLGMRQRLGIALALVGEPELLLLDEPVNGLDPQGIAEIRNTILRLNREKNITIIISSHILEELSKIATSYGIIDNGQLIKELTKEELEFNCGSWLEIRTSNAAAAADILNGMGVTQINQVDDNTLYVLERMNESAYFNENLVKNGIQVELLNVTNRSIEEYYLQLTGGIANA</sequence>
<keyword evidence="3" id="KW-0547">Nucleotide-binding</keyword>
<evidence type="ECO:0000313" key="6">
    <source>
        <dbReference type="EMBL" id="SES73312.1"/>
    </source>
</evidence>
<protein>
    <submittedName>
        <fullName evidence="6">ABC-2 type transport system ATP-binding protein</fullName>
    </submittedName>
</protein>